<dbReference type="AlphaFoldDB" id="A0A0U1DIY4"/>
<dbReference type="SUPFAM" id="SSF140459">
    <property type="entry name" value="PE/PPE dimer-like"/>
    <property type="match status" value="1"/>
</dbReference>
<reference evidence="4" key="1">
    <citation type="submission" date="2015-03" db="EMBL/GenBank/DDBJ databases">
        <authorList>
            <person name="Urmite Genomes"/>
        </authorList>
    </citation>
    <scope>NUCLEOTIDE SEQUENCE [LARGE SCALE GENOMIC DNA]</scope>
    <source>
        <strain evidence="4">CSUR P1344</strain>
    </source>
</reference>
<keyword evidence="4" id="KW-1185">Reference proteome</keyword>
<dbReference type="Gene3D" id="1.10.287.850">
    <property type="entry name" value="HP0062-like domain"/>
    <property type="match status" value="1"/>
</dbReference>
<sequence>MEPLSHDPAAGAIGLQVVELATQGLASGAAATGPVTALAPAGVDEVSMLAATAFAAEGTAMLALNTAAQEEIARTGVAFADIARMYAQVDGEAAGTLHSAGGRIVGQTFLGPTGGGGLLRAEVLPGAGGSAPRTPPLADLVGGGPVAGPAPTVPAPSPTVPTPSPTVPTPSPTVPTPAPAMPAAGAASTLLGAGAAPLSSLGSLAQGASAGGAAGPGLASSLVGNTDEAKRDEPGDQQPGERLV</sequence>
<accession>A0A0U1DIY4</accession>
<feature type="compositionally biased region" description="Pro residues" evidence="1">
    <location>
        <begin position="151"/>
        <end position="180"/>
    </location>
</feature>
<evidence type="ECO:0000259" key="2">
    <source>
        <dbReference type="Pfam" id="PF00934"/>
    </source>
</evidence>
<name>A0A0U1DIY4_9MYCO</name>
<protein>
    <submittedName>
        <fullName evidence="3">Pe family protein</fullName>
    </submittedName>
</protein>
<dbReference type="Pfam" id="PF00934">
    <property type="entry name" value="PE"/>
    <property type="match status" value="1"/>
</dbReference>
<dbReference type="RefSeq" id="WP_090422064.1">
    <property type="nucleotide sequence ID" value="NZ_CTEC01000002.1"/>
</dbReference>
<feature type="domain" description="PE" evidence="2">
    <location>
        <begin position="22"/>
        <end position="90"/>
    </location>
</feature>
<gene>
    <name evidence="3" type="ORF">BN000_03508</name>
</gene>
<evidence type="ECO:0000313" key="3">
    <source>
        <dbReference type="EMBL" id="CQD16541.1"/>
    </source>
</evidence>
<evidence type="ECO:0000256" key="1">
    <source>
        <dbReference type="SAM" id="MobiDB-lite"/>
    </source>
</evidence>
<dbReference type="InterPro" id="IPR000084">
    <property type="entry name" value="PE-PGRS_N"/>
</dbReference>
<proteinExistence type="predicted"/>
<feature type="region of interest" description="Disordered" evidence="1">
    <location>
        <begin position="201"/>
        <end position="244"/>
    </location>
</feature>
<feature type="region of interest" description="Disordered" evidence="1">
    <location>
        <begin position="126"/>
        <end position="181"/>
    </location>
</feature>
<dbReference type="InterPro" id="IPR038332">
    <property type="entry name" value="PPE_sf"/>
</dbReference>
<organism evidence="3 4">
    <name type="scientific">Mycobacterium europaeum</name>
    <dbReference type="NCBI Taxonomy" id="761804"/>
    <lineage>
        <taxon>Bacteria</taxon>
        <taxon>Bacillati</taxon>
        <taxon>Actinomycetota</taxon>
        <taxon>Actinomycetes</taxon>
        <taxon>Mycobacteriales</taxon>
        <taxon>Mycobacteriaceae</taxon>
        <taxon>Mycobacterium</taxon>
        <taxon>Mycobacterium simiae complex</taxon>
    </lineage>
</organism>
<dbReference type="EMBL" id="CTEC01000002">
    <property type="protein sequence ID" value="CQD16541.1"/>
    <property type="molecule type" value="Genomic_DNA"/>
</dbReference>
<dbReference type="Proteomes" id="UP000199601">
    <property type="component" value="Unassembled WGS sequence"/>
</dbReference>
<evidence type="ECO:0000313" key="4">
    <source>
        <dbReference type="Proteomes" id="UP000199601"/>
    </source>
</evidence>